<dbReference type="InterPro" id="IPR050438">
    <property type="entry name" value="LMW_PTPase"/>
</dbReference>
<evidence type="ECO:0000259" key="5">
    <source>
        <dbReference type="SMART" id="SM00226"/>
    </source>
</evidence>
<dbReference type="PANTHER" id="PTHR11717">
    <property type="entry name" value="LOW MOLECULAR WEIGHT PROTEIN TYROSINE PHOSPHATASE"/>
    <property type="match status" value="1"/>
</dbReference>
<evidence type="ECO:0000313" key="6">
    <source>
        <dbReference type="EMBL" id="MFD2797245.1"/>
    </source>
</evidence>
<accession>A0ABW5W3W4</accession>
<dbReference type="EMBL" id="JBHUOG010000002">
    <property type="protein sequence ID" value="MFD2797245.1"/>
    <property type="molecule type" value="Genomic_DNA"/>
</dbReference>
<dbReference type="SUPFAM" id="SSF52788">
    <property type="entry name" value="Phosphotyrosine protein phosphatases I"/>
    <property type="match status" value="1"/>
</dbReference>
<reference evidence="7" key="1">
    <citation type="journal article" date="2019" name="Int. J. Syst. Evol. Microbiol.">
        <title>The Global Catalogue of Microorganisms (GCM) 10K type strain sequencing project: providing services to taxonomists for standard genome sequencing and annotation.</title>
        <authorList>
            <consortium name="The Broad Institute Genomics Platform"/>
            <consortium name="The Broad Institute Genome Sequencing Center for Infectious Disease"/>
            <person name="Wu L."/>
            <person name="Ma J."/>
        </authorList>
    </citation>
    <scope>NUCLEOTIDE SEQUENCE [LARGE SCALE GENOMIC DNA]</scope>
    <source>
        <strain evidence="7">CCM 7044</strain>
    </source>
</reference>
<evidence type="ECO:0000256" key="3">
    <source>
        <dbReference type="ARBA" id="ARBA00022912"/>
    </source>
</evidence>
<keyword evidence="3" id="KW-0904">Protein phosphatase</keyword>
<keyword evidence="7" id="KW-1185">Reference proteome</keyword>
<feature type="region of interest" description="Disordered" evidence="4">
    <location>
        <begin position="183"/>
        <end position="219"/>
    </location>
</feature>
<protein>
    <submittedName>
        <fullName evidence="6">Low molecular weight phosphatase family protein</fullName>
    </submittedName>
</protein>
<feature type="domain" description="Phosphotyrosine protein phosphatase I" evidence="5">
    <location>
        <begin position="3"/>
        <end position="179"/>
    </location>
</feature>
<dbReference type="PANTHER" id="PTHR11717:SF31">
    <property type="entry name" value="LOW MOLECULAR WEIGHT PROTEIN-TYROSINE-PHOSPHATASE ETP-RELATED"/>
    <property type="match status" value="1"/>
</dbReference>
<keyword evidence="2" id="KW-0378">Hydrolase</keyword>
<comment type="caution">
    <text evidence="6">The sequence shown here is derived from an EMBL/GenBank/DDBJ whole genome shotgun (WGS) entry which is preliminary data.</text>
</comment>
<dbReference type="InterPro" id="IPR023485">
    <property type="entry name" value="Ptyr_pPase"/>
</dbReference>
<dbReference type="SMART" id="SM00226">
    <property type="entry name" value="LMWPc"/>
    <property type="match status" value="1"/>
</dbReference>
<comment type="similarity">
    <text evidence="1">Belongs to the low molecular weight phosphotyrosine protein phosphatase family.</text>
</comment>
<dbReference type="InterPro" id="IPR036196">
    <property type="entry name" value="Ptyr_pPase_sf"/>
</dbReference>
<dbReference type="InterPro" id="IPR017867">
    <property type="entry name" value="Tyr_phospatase_low_mol_wt"/>
</dbReference>
<evidence type="ECO:0000313" key="7">
    <source>
        <dbReference type="Proteomes" id="UP001597479"/>
    </source>
</evidence>
<sequence length="219" mass="23634">MATTILAVCTGNICRSPALARLLTARTDGTVEVDSAGVRARVGEPIAPRMASLLQGRGLDNAPFAARQLTPEMIRSATVIITMSRGQRSAVVRAVPDAVRRTFTLLELAHVLSTSPGPRSATDDAGRWAKVPELVSLERLNHSAWNRELDIADPWGRSENAFRRAFERIAAATDTVCGVLGTGRQPWLLSPPTPRNGVQLPRTGIQLPQPRHSSQPGRP</sequence>
<dbReference type="PRINTS" id="PR00719">
    <property type="entry name" value="LMWPTPASE"/>
</dbReference>
<dbReference type="Pfam" id="PF01451">
    <property type="entry name" value="LMWPc"/>
    <property type="match status" value="1"/>
</dbReference>
<gene>
    <name evidence="6" type="ORF">ACFS27_27045</name>
</gene>
<name>A0ABW5W3W4_9MICO</name>
<organism evidence="6 7">
    <name type="scientific">Promicromonospora vindobonensis</name>
    <dbReference type="NCBI Taxonomy" id="195748"/>
    <lineage>
        <taxon>Bacteria</taxon>
        <taxon>Bacillati</taxon>
        <taxon>Actinomycetota</taxon>
        <taxon>Actinomycetes</taxon>
        <taxon>Micrococcales</taxon>
        <taxon>Promicromonosporaceae</taxon>
        <taxon>Promicromonospora</taxon>
    </lineage>
</organism>
<evidence type="ECO:0000256" key="4">
    <source>
        <dbReference type="SAM" id="MobiDB-lite"/>
    </source>
</evidence>
<evidence type="ECO:0000256" key="1">
    <source>
        <dbReference type="ARBA" id="ARBA00011063"/>
    </source>
</evidence>
<proteinExistence type="inferred from homology"/>
<dbReference type="Proteomes" id="UP001597479">
    <property type="component" value="Unassembled WGS sequence"/>
</dbReference>
<dbReference type="RefSeq" id="WP_377190139.1">
    <property type="nucleotide sequence ID" value="NZ_JBHUOG010000002.1"/>
</dbReference>
<evidence type="ECO:0000256" key="2">
    <source>
        <dbReference type="ARBA" id="ARBA00022801"/>
    </source>
</evidence>
<dbReference type="Gene3D" id="3.40.50.2300">
    <property type="match status" value="1"/>
</dbReference>